<keyword evidence="1" id="KW-1133">Transmembrane helix</keyword>
<reference evidence="2 3" key="1">
    <citation type="submission" date="2019-02" db="EMBL/GenBank/DDBJ databases">
        <title>Deep-cultivation of Planctomycetes and their phenomic and genomic characterization uncovers novel biology.</title>
        <authorList>
            <person name="Wiegand S."/>
            <person name="Jogler M."/>
            <person name="Boedeker C."/>
            <person name="Pinto D."/>
            <person name="Vollmers J."/>
            <person name="Rivas-Marin E."/>
            <person name="Kohn T."/>
            <person name="Peeters S.H."/>
            <person name="Heuer A."/>
            <person name="Rast P."/>
            <person name="Oberbeckmann S."/>
            <person name="Bunk B."/>
            <person name="Jeske O."/>
            <person name="Meyerdierks A."/>
            <person name="Storesund J.E."/>
            <person name="Kallscheuer N."/>
            <person name="Luecker S."/>
            <person name="Lage O.M."/>
            <person name="Pohl T."/>
            <person name="Merkel B.J."/>
            <person name="Hornburger P."/>
            <person name="Mueller R.-W."/>
            <person name="Bruemmer F."/>
            <person name="Labrenz M."/>
            <person name="Spormann A.M."/>
            <person name="Op Den Camp H."/>
            <person name="Overmann J."/>
            <person name="Amann R."/>
            <person name="Jetten M.S.M."/>
            <person name="Mascher T."/>
            <person name="Medema M.H."/>
            <person name="Devos D.P."/>
            <person name="Kaster A.-K."/>
            <person name="Ovreas L."/>
            <person name="Rohde M."/>
            <person name="Galperin M.Y."/>
            <person name="Jogler C."/>
        </authorList>
    </citation>
    <scope>NUCLEOTIDE SEQUENCE [LARGE SCALE GENOMIC DNA]</scope>
    <source>
        <strain evidence="2 3">Pan54</strain>
    </source>
</reference>
<name>A0A5C5XGT5_9PLAN</name>
<evidence type="ECO:0000313" key="2">
    <source>
        <dbReference type="EMBL" id="TWT61493.1"/>
    </source>
</evidence>
<dbReference type="AlphaFoldDB" id="A0A5C5XGT5"/>
<feature type="transmembrane region" description="Helical" evidence="1">
    <location>
        <begin position="34"/>
        <end position="54"/>
    </location>
</feature>
<dbReference type="OrthoDB" id="265754at2"/>
<feature type="transmembrane region" description="Helical" evidence="1">
    <location>
        <begin position="97"/>
        <end position="118"/>
    </location>
</feature>
<organism evidence="2 3">
    <name type="scientific">Rubinisphaera italica</name>
    <dbReference type="NCBI Taxonomy" id="2527969"/>
    <lineage>
        <taxon>Bacteria</taxon>
        <taxon>Pseudomonadati</taxon>
        <taxon>Planctomycetota</taxon>
        <taxon>Planctomycetia</taxon>
        <taxon>Planctomycetales</taxon>
        <taxon>Planctomycetaceae</taxon>
        <taxon>Rubinisphaera</taxon>
    </lineage>
</organism>
<dbReference type="Proteomes" id="UP000316095">
    <property type="component" value="Unassembled WGS sequence"/>
</dbReference>
<sequence length="319" mass="36942">MWALVTLLVGLISIVIFALRVSGSDSWPTGSDPYCFLLGVGAFLIIVFESLLWLRKKLRLVRILGKPTTWMKAHIWLGLLCVPFAVMHSGLRFGGPLTTSLMVIFGLVILSGVSGLILQQFVPAMLYRMIPHETIHSQIPRVVCHLRNDAEGLIRQLNRDFEFEKMQGDLLHLERLEYEELRSQFLIEGDDKRNRAGASNIKSISAPTIFRQTIPKDHPLVKFAKDYLDDFLSLKKYGLSPLRDPVRMQREFRRVRSELEETQTATLDQLEKICSERNELHHQHRLHLLLHFWLYVHYPLTVLLLGLLGVHIYFGLYYW</sequence>
<dbReference type="RefSeq" id="WP_146503476.1">
    <property type="nucleotide sequence ID" value="NZ_SJPG01000001.1"/>
</dbReference>
<evidence type="ECO:0000313" key="3">
    <source>
        <dbReference type="Proteomes" id="UP000316095"/>
    </source>
</evidence>
<keyword evidence="3" id="KW-1185">Reference proteome</keyword>
<accession>A0A5C5XGT5</accession>
<dbReference type="EMBL" id="SJPG01000001">
    <property type="protein sequence ID" value="TWT61493.1"/>
    <property type="molecule type" value="Genomic_DNA"/>
</dbReference>
<evidence type="ECO:0000256" key="1">
    <source>
        <dbReference type="SAM" id="Phobius"/>
    </source>
</evidence>
<gene>
    <name evidence="2" type="ORF">Pan54_22290</name>
</gene>
<feature type="transmembrane region" description="Helical" evidence="1">
    <location>
        <begin position="75"/>
        <end position="91"/>
    </location>
</feature>
<proteinExistence type="predicted"/>
<comment type="caution">
    <text evidence="2">The sequence shown here is derived from an EMBL/GenBank/DDBJ whole genome shotgun (WGS) entry which is preliminary data.</text>
</comment>
<evidence type="ECO:0008006" key="4">
    <source>
        <dbReference type="Google" id="ProtNLM"/>
    </source>
</evidence>
<keyword evidence="1" id="KW-0812">Transmembrane</keyword>
<feature type="transmembrane region" description="Helical" evidence="1">
    <location>
        <begin position="292"/>
        <end position="314"/>
    </location>
</feature>
<protein>
    <recommendedName>
        <fullName evidence="4">Ferric reductase like transmembrane component</fullName>
    </recommendedName>
</protein>
<keyword evidence="1" id="KW-0472">Membrane</keyword>